<evidence type="ECO:0000313" key="3">
    <source>
        <dbReference type="EMBL" id="NEK75137.1"/>
    </source>
</evidence>
<dbReference type="InterPro" id="IPR029460">
    <property type="entry name" value="DNAPol_HHH"/>
</dbReference>
<organism evidence="3">
    <name type="scientific">Xanthomonas euvesicatoria</name>
    <dbReference type="NCBI Taxonomy" id="456327"/>
    <lineage>
        <taxon>Bacteria</taxon>
        <taxon>Pseudomonadati</taxon>
        <taxon>Pseudomonadota</taxon>
        <taxon>Gammaproteobacteria</taxon>
        <taxon>Lysobacterales</taxon>
        <taxon>Lysobacteraceae</taxon>
        <taxon>Xanthomonas</taxon>
    </lineage>
</organism>
<feature type="non-terminal residue" evidence="3">
    <location>
        <position position="1"/>
    </location>
</feature>
<feature type="non-terminal residue" evidence="3">
    <location>
        <position position="101"/>
    </location>
</feature>
<accession>A0A6B3KNA0</accession>
<dbReference type="InterPro" id="IPR004805">
    <property type="entry name" value="DnaE2/DnaE/PolC"/>
</dbReference>
<dbReference type="PANTHER" id="PTHR32294">
    <property type="entry name" value="DNA POLYMERASE III SUBUNIT ALPHA"/>
    <property type="match status" value="1"/>
</dbReference>
<dbReference type="AlphaFoldDB" id="A0A6B3KNA0"/>
<reference evidence="3" key="1">
    <citation type="submission" date="2019-11" db="EMBL/GenBank/DDBJ databases">
        <title>Genome-resolved metagenomics to study the prevalence of co-infection and intraspecific heterogeneity among plant pathogen metapopulations.</title>
        <authorList>
            <person name="Newberry E."/>
            <person name="Bhandari R."/>
            <person name="Kemble J."/>
            <person name="Sikora E."/>
            <person name="Potnis N."/>
        </authorList>
    </citation>
    <scope>NUCLEOTIDE SEQUENCE</scope>
    <source>
        <strain evidence="3">Xe_Pep_Tuscaloosa_18b</strain>
    </source>
</reference>
<feature type="region of interest" description="Disordered" evidence="1">
    <location>
        <begin position="53"/>
        <end position="72"/>
    </location>
</feature>
<protein>
    <recommendedName>
        <fullName evidence="2">DNA polymerase helix-hairpin-helix motif domain-containing protein</fullName>
    </recommendedName>
</protein>
<name>A0A6B3KNA0_XANEU</name>
<proteinExistence type="predicted"/>
<dbReference type="GO" id="GO:0006260">
    <property type="term" value="P:DNA replication"/>
    <property type="evidence" value="ECO:0007669"/>
    <property type="project" value="InterPro"/>
</dbReference>
<feature type="domain" description="DNA polymerase helix-hairpin-helix motif" evidence="2">
    <location>
        <begin position="1"/>
        <end position="35"/>
    </location>
</feature>
<dbReference type="GO" id="GO:0008408">
    <property type="term" value="F:3'-5' exonuclease activity"/>
    <property type="evidence" value="ECO:0007669"/>
    <property type="project" value="InterPro"/>
</dbReference>
<dbReference type="PANTHER" id="PTHR32294:SF0">
    <property type="entry name" value="DNA POLYMERASE III SUBUNIT ALPHA"/>
    <property type="match status" value="1"/>
</dbReference>
<sequence length="101" mass="10938">DFCTRVGTAKLNRRTLEAMINAGAMDGLGKNRASLMLQLPEVVKATEQLARERASGQNSLFGGPDPSAPALRLDLPESKEWPLGQLLTGERETLGFYLSGH</sequence>
<gene>
    <name evidence="3" type="ORF">G3W62_20680</name>
</gene>
<evidence type="ECO:0000259" key="2">
    <source>
        <dbReference type="Pfam" id="PF14579"/>
    </source>
</evidence>
<comment type="caution">
    <text evidence="3">The sequence shown here is derived from an EMBL/GenBank/DDBJ whole genome shotgun (WGS) entry which is preliminary data.</text>
</comment>
<evidence type="ECO:0000256" key="1">
    <source>
        <dbReference type="SAM" id="MobiDB-lite"/>
    </source>
</evidence>
<dbReference type="EMBL" id="JAAGYV010000296">
    <property type="protein sequence ID" value="NEK75137.1"/>
    <property type="molecule type" value="Genomic_DNA"/>
</dbReference>
<dbReference type="Pfam" id="PF14579">
    <property type="entry name" value="HHH_6"/>
    <property type="match status" value="1"/>
</dbReference>